<evidence type="ECO:0000313" key="9">
    <source>
        <dbReference type="Proteomes" id="UP000811246"/>
    </source>
</evidence>
<accession>A0A922DY75</accession>
<feature type="domain" description="Exostosin GT47" evidence="7">
    <location>
        <begin position="108"/>
        <end position="383"/>
    </location>
</feature>
<organism evidence="8 9">
    <name type="scientific">Carya illinoinensis</name>
    <name type="common">Pecan</name>
    <dbReference type="NCBI Taxonomy" id="32201"/>
    <lineage>
        <taxon>Eukaryota</taxon>
        <taxon>Viridiplantae</taxon>
        <taxon>Streptophyta</taxon>
        <taxon>Embryophyta</taxon>
        <taxon>Tracheophyta</taxon>
        <taxon>Spermatophyta</taxon>
        <taxon>Magnoliopsida</taxon>
        <taxon>eudicotyledons</taxon>
        <taxon>Gunneridae</taxon>
        <taxon>Pentapetalae</taxon>
        <taxon>rosids</taxon>
        <taxon>fabids</taxon>
        <taxon>Fagales</taxon>
        <taxon>Juglandaceae</taxon>
        <taxon>Carya</taxon>
    </lineage>
</organism>
<keyword evidence="3" id="KW-0328">Glycosyltransferase</keyword>
<reference evidence="8" key="1">
    <citation type="submission" date="2021-01" db="EMBL/GenBank/DDBJ databases">
        <authorList>
            <person name="Lovell J.T."/>
            <person name="Bentley N."/>
            <person name="Bhattarai G."/>
            <person name="Jenkins J.W."/>
            <person name="Sreedasyam A."/>
            <person name="Alarcon Y."/>
            <person name="Bock C."/>
            <person name="Boston L."/>
            <person name="Carlson J."/>
            <person name="Cervantes K."/>
            <person name="Clermont K."/>
            <person name="Krom N."/>
            <person name="Kubenka K."/>
            <person name="Mamidi S."/>
            <person name="Mattison C."/>
            <person name="Monteros M."/>
            <person name="Pisani C."/>
            <person name="Plott C."/>
            <person name="Rajasekar S."/>
            <person name="Rhein H.S."/>
            <person name="Rohla C."/>
            <person name="Song M."/>
            <person name="Hilaire R.S."/>
            <person name="Shu S."/>
            <person name="Wells L."/>
            <person name="Wang X."/>
            <person name="Webber J."/>
            <person name="Heerema R.J."/>
            <person name="Klein P."/>
            <person name="Conner P."/>
            <person name="Grauke L."/>
            <person name="Grimwood J."/>
            <person name="Schmutz J."/>
            <person name="Randall J.J."/>
        </authorList>
    </citation>
    <scope>NUCLEOTIDE SEQUENCE</scope>
    <source>
        <tissue evidence="8">Leaf</tissue>
    </source>
</reference>
<evidence type="ECO:0000256" key="2">
    <source>
        <dbReference type="ARBA" id="ARBA00010271"/>
    </source>
</evidence>
<gene>
    <name evidence="8" type="ORF">I3842_10G125900</name>
</gene>
<dbReference type="EMBL" id="CM031834">
    <property type="protein sequence ID" value="KAG6692682.1"/>
    <property type="molecule type" value="Genomic_DNA"/>
</dbReference>
<feature type="signal peptide" evidence="6">
    <location>
        <begin position="1"/>
        <end position="24"/>
    </location>
</feature>
<proteinExistence type="inferred from homology"/>
<dbReference type="AlphaFoldDB" id="A0A922DY75"/>
<comment type="subcellular location">
    <subcellularLocation>
        <location evidence="1">Golgi apparatus membrane</location>
        <topology evidence="1">Single-pass type II membrane protein</topology>
    </subcellularLocation>
</comment>
<evidence type="ECO:0000259" key="7">
    <source>
        <dbReference type="Pfam" id="PF03016"/>
    </source>
</evidence>
<name>A0A922DY75_CARIL</name>
<dbReference type="Proteomes" id="UP000811246">
    <property type="component" value="Chromosome 10"/>
</dbReference>
<evidence type="ECO:0000256" key="4">
    <source>
        <dbReference type="ARBA" id="ARBA00022968"/>
    </source>
</evidence>
<dbReference type="InterPro" id="IPR040911">
    <property type="entry name" value="Exostosin_GT47"/>
</dbReference>
<keyword evidence="5" id="KW-0333">Golgi apparatus</keyword>
<dbReference type="OrthoDB" id="1924787at2759"/>
<dbReference type="Pfam" id="PF03016">
    <property type="entry name" value="Exostosin_GT47"/>
    <property type="match status" value="1"/>
</dbReference>
<keyword evidence="3" id="KW-0808">Transferase</keyword>
<dbReference type="GO" id="GO:0000139">
    <property type="term" value="C:Golgi membrane"/>
    <property type="evidence" value="ECO:0007669"/>
    <property type="project" value="UniProtKB-SubCell"/>
</dbReference>
<comment type="caution">
    <text evidence="8">The sequence shown here is derived from an EMBL/GenBank/DDBJ whole genome shotgun (WGS) entry which is preliminary data.</text>
</comment>
<comment type="similarity">
    <text evidence="2">Belongs to the glycosyltransferase 47 family.</text>
</comment>
<evidence type="ECO:0000256" key="5">
    <source>
        <dbReference type="ARBA" id="ARBA00023034"/>
    </source>
</evidence>
<keyword evidence="4" id="KW-0812">Transmembrane</keyword>
<evidence type="ECO:0000256" key="6">
    <source>
        <dbReference type="SAM" id="SignalP"/>
    </source>
</evidence>
<dbReference type="GO" id="GO:0016757">
    <property type="term" value="F:glycosyltransferase activity"/>
    <property type="evidence" value="ECO:0007669"/>
    <property type="project" value="UniProtKB-KW"/>
</dbReference>
<keyword evidence="6" id="KW-0732">Signal</keyword>
<evidence type="ECO:0000256" key="3">
    <source>
        <dbReference type="ARBA" id="ARBA00022676"/>
    </source>
</evidence>
<protein>
    <recommendedName>
        <fullName evidence="7">Exostosin GT47 domain-containing protein</fullName>
    </recommendedName>
</protein>
<dbReference type="InterPro" id="IPR004263">
    <property type="entry name" value="Exostosin"/>
</dbReference>
<dbReference type="PANTHER" id="PTHR11062:SF95">
    <property type="entry name" value="EXOSTOSIN GT47 DOMAIN-CONTAINING PROTEIN"/>
    <property type="match status" value="1"/>
</dbReference>
<keyword evidence="4" id="KW-0735">Signal-anchor</keyword>
<evidence type="ECO:0000256" key="1">
    <source>
        <dbReference type="ARBA" id="ARBA00004323"/>
    </source>
</evidence>
<dbReference type="PANTHER" id="PTHR11062">
    <property type="entry name" value="EXOSTOSIN HEPARAN SULFATE GLYCOSYLTRANSFERASE -RELATED"/>
    <property type="match status" value="1"/>
</dbReference>
<feature type="chain" id="PRO_5037318842" description="Exostosin GT47 domain-containing protein" evidence="6">
    <location>
        <begin position="25"/>
        <end position="433"/>
    </location>
</feature>
<sequence>MVIRSKMKWVILSLLILSLLSLLAQLSVTRLSTAGLVQYSAEAGMRTDFANVSRSQFSRNKKIWGVEKTLESLQPYANPRSRYMGNSATNNEVFFDRDIFQEDYKEMNRSFKIYVYPHKRNDPFANVLLPVDSVPSGNYASESYFKKVLMKSHFITNDSTKADLFFLPFSIARLRHDPRVGVGGIQDFIRDYIFNISQKYPYWNRTGGADHFYVACHSIGRSAMDKANEVKFNSIQVVCSSSYYQSGYIAHKDACLPQIWPRQGDPPNLASSKRKKLAFFAGEINSPVRQNLIQVWRNDTEIFAHFGRLKTPYADELLGSKFCLHVKGFEVNTARIADSLYYGCVPVSIANYYDLPFGDILNWKHFSIIVATLDIPLLKEILKGISSEEYLMLRSNVLKVRKHFQWHFPAVDYDAFYMVMYELWLRRSSVKVS</sequence>
<evidence type="ECO:0000313" key="8">
    <source>
        <dbReference type="EMBL" id="KAG6692682.1"/>
    </source>
</evidence>